<feature type="transmembrane region" description="Helical" evidence="1">
    <location>
        <begin position="149"/>
        <end position="169"/>
    </location>
</feature>
<dbReference type="AlphaFoldDB" id="A0A1U7LGN2"/>
<organism evidence="2 3">
    <name type="scientific">Neolecta irregularis (strain DAH-3)</name>
    <dbReference type="NCBI Taxonomy" id="1198029"/>
    <lineage>
        <taxon>Eukaryota</taxon>
        <taxon>Fungi</taxon>
        <taxon>Dikarya</taxon>
        <taxon>Ascomycota</taxon>
        <taxon>Taphrinomycotina</taxon>
        <taxon>Neolectales</taxon>
        <taxon>Neolectaceae</taxon>
        <taxon>Neolecta</taxon>
    </lineage>
</organism>
<feature type="transmembrane region" description="Helical" evidence="1">
    <location>
        <begin position="67"/>
        <end position="85"/>
    </location>
</feature>
<keyword evidence="1" id="KW-0812">Transmembrane</keyword>
<comment type="caution">
    <text evidence="2">The sequence shown here is derived from an EMBL/GenBank/DDBJ whole genome shotgun (WGS) entry which is preliminary data.</text>
</comment>
<protein>
    <recommendedName>
        <fullName evidence="4">DUF1774-domain-containing protein</fullName>
    </recommendedName>
</protein>
<reference evidence="2 3" key="1">
    <citation type="submission" date="2016-04" db="EMBL/GenBank/DDBJ databases">
        <title>Evolutionary innovation and constraint leading to complex multicellularity in the Ascomycota.</title>
        <authorList>
            <person name="Cisse O."/>
            <person name="Nguyen A."/>
            <person name="Hewitt D.A."/>
            <person name="Jedd G."/>
            <person name="Stajich J.E."/>
        </authorList>
    </citation>
    <scope>NUCLEOTIDE SEQUENCE [LARGE SCALE GENOMIC DNA]</scope>
    <source>
        <strain evidence="2 3">DAH-3</strain>
    </source>
</reference>
<dbReference type="EMBL" id="LXFE01004239">
    <property type="protein sequence ID" value="OLL21816.1"/>
    <property type="molecule type" value="Genomic_DNA"/>
</dbReference>
<evidence type="ECO:0000256" key="1">
    <source>
        <dbReference type="SAM" id="Phobius"/>
    </source>
</evidence>
<dbReference type="Proteomes" id="UP000186594">
    <property type="component" value="Unassembled WGS sequence"/>
</dbReference>
<proteinExistence type="predicted"/>
<dbReference type="OMA" id="IWSILVY"/>
<keyword evidence="1" id="KW-0472">Membrane</keyword>
<dbReference type="OrthoDB" id="3342455at2759"/>
<feature type="transmembrane region" description="Helical" evidence="1">
    <location>
        <begin position="181"/>
        <end position="202"/>
    </location>
</feature>
<feature type="transmembrane region" description="Helical" evidence="1">
    <location>
        <begin position="27"/>
        <end position="46"/>
    </location>
</feature>
<dbReference type="PANTHER" id="PTHR37992:SF1">
    <property type="entry name" value="DUF1774-DOMAIN-CONTAINING PROTEIN"/>
    <property type="match status" value="1"/>
</dbReference>
<keyword evidence="1" id="KW-1133">Transmembrane helix</keyword>
<evidence type="ECO:0000313" key="3">
    <source>
        <dbReference type="Proteomes" id="UP000186594"/>
    </source>
</evidence>
<sequence length="275" mass="30984">MAIFTKYHHENVQPSKTAADLLRTGNLISFLLSVIVTLYCSIYAPTILHVSSAHPTPFTTNSVMTTVYWLVMFFWQVGFIASLWGDEHTQTVALTGVHAHFILFNLFHFAWVLLFVRHHFTLSELFLALNFINLLALYVRLHTPSFRTLIWVHLPVCKFPLAAIAIDLLHNGAIAMHCHTLGCRIFANVWIWVAFAFQAGLVVVFKDWAIGLLLAYQWLSLAIGQIFTKVVALQWIFGFAIAGILSVLALAVMIPRARQSSDEHGSGERAPLLRD</sequence>
<accession>A0A1U7LGN2</accession>
<evidence type="ECO:0000313" key="2">
    <source>
        <dbReference type="EMBL" id="OLL21816.1"/>
    </source>
</evidence>
<feature type="transmembrane region" description="Helical" evidence="1">
    <location>
        <begin position="208"/>
        <end position="228"/>
    </location>
</feature>
<name>A0A1U7LGN2_NEOID</name>
<feature type="transmembrane region" description="Helical" evidence="1">
    <location>
        <begin position="97"/>
        <end position="116"/>
    </location>
</feature>
<evidence type="ECO:0008006" key="4">
    <source>
        <dbReference type="Google" id="ProtNLM"/>
    </source>
</evidence>
<keyword evidence="3" id="KW-1185">Reference proteome</keyword>
<dbReference type="InterPro" id="IPR013920">
    <property type="entry name" value="DUF1774_fun"/>
</dbReference>
<dbReference type="PANTHER" id="PTHR37992">
    <property type="entry name" value="EXPRESSED PROTEIN"/>
    <property type="match status" value="1"/>
</dbReference>
<feature type="transmembrane region" description="Helical" evidence="1">
    <location>
        <begin position="235"/>
        <end position="254"/>
    </location>
</feature>
<feature type="transmembrane region" description="Helical" evidence="1">
    <location>
        <begin position="125"/>
        <end position="143"/>
    </location>
</feature>
<gene>
    <name evidence="2" type="ORF">NEOLI_001033</name>
</gene>
<dbReference type="Pfam" id="PF08611">
    <property type="entry name" value="DUF1774"/>
    <property type="match status" value="1"/>
</dbReference>